<dbReference type="Gene3D" id="1.10.510.10">
    <property type="entry name" value="Transferase(Phosphotransferase) domain 1"/>
    <property type="match status" value="1"/>
</dbReference>
<proteinExistence type="inferred from homology"/>
<dbReference type="InterPro" id="IPR017441">
    <property type="entry name" value="Protein_kinase_ATP_BS"/>
</dbReference>
<comment type="caution">
    <text evidence="10">The sequence shown here is derived from an EMBL/GenBank/DDBJ whole genome shotgun (WGS) entry which is preliminary data.</text>
</comment>
<feature type="domain" description="Protein kinase" evidence="9">
    <location>
        <begin position="16"/>
        <end position="275"/>
    </location>
</feature>
<evidence type="ECO:0000256" key="3">
    <source>
        <dbReference type="ARBA" id="ARBA00022741"/>
    </source>
</evidence>
<evidence type="ECO:0000313" key="11">
    <source>
        <dbReference type="Proteomes" id="UP000751190"/>
    </source>
</evidence>
<dbReference type="OMA" id="ILECIGH"/>
<protein>
    <recommendedName>
        <fullName evidence="9">Protein kinase domain-containing protein</fullName>
    </recommendedName>
</protein>
<evidence type="ECO:0000256" key="8">
    <source>
        <dbReference type="SAM" id="MobiDB-lite"/>
    </source>
</evidence>
<dbReference type="SUPFAM" id="SSF56112">
    <property type="entry name" value="Protein kinase-like (PK-like)"/>
    <property type="match status" value="1"/>
</dbReference>
<name>A0A8J5XBZ6_DIALT</name>
<evidence type="ECO:0000256" key="7">
    <source>
        <dbReference type="RuleBase" id="RU000304"/>
    </source>
</evidence>
<evidence type="ECO:0000256" key="6">
    <source>
        <dbReference type="PROSITE-ProRule" id="PRU10141"/>
    </source>
</evidence>
<dbReference type="OrthoDB" id="40902at2759"/>
<dbReference type="PROSITE" id="PS00108">
    <property type="entry name" value="PROTEIN_KINASE_ST"/>
    <property type="match status" value="1"/>
</dbReference>
<dbReference type="GO" id="GO:0005524">
    <property type="term" value="F:ATP binding"/>
    <property type="evidence" value="ECO:0007669"/>
    <property type="project" value="UniProtKB-UniRule"/>
</dbReference>
<evidence type="ECO:0000256" key="5">
    <source>
        <dbReference type="ARBA" id="ARBA00022840"/>
    </source>
</evidence>
<accession>A0A8J5XBZ6</accession>
<dbReference type="Gene3D" id="3.30.200.20">
    <property type="entry name" value="Phosphorylase Kinase, domain 1"/>
    <property type="match status" value="1"/>
</dbReference>
<dbReference type="EMBL" id="JAGTXO010000026">
    <property type="protein sequence ID" value="KAG8461399.1"/>
    <property type="molecule type" value="Genomic_DNA"/>
</dbReference>
<dbReference type="CDD" id="cd05117">
    <property type="entry name" value="STKc_CAMK"/>
    <property type="match status" value="1"/>
</dbReference>
<dbReference type="PROSITE" id="PS00107">
    <property type="entry name" value="PROTEIN_KINASE_ATP"/>
    <property type="match status" value="1"/>
</dbReference>
<feature type="compositionally biased region" description="Low complexity" evidence="8">
    <location>
        <begin position="325"/>
        <end position="355"/>
    </location>
</feature>
<feature type="region of interest" description="Disordered" evidence="8">
    <location>
        <begin position="312"/>
        <end position="453"/>
    </location>
</feature>
<dbReference type="Proteomes" id="UP000751190">
    <property type="component" value="Unassembled WGS sequence"/>
</dbReference>
<dbReference type="PANTHER" id="PTHR24349">
    <property type="entry name" value="SERINE/THREONINE-PROTEIN KINASE"/>
    <property type="match status" value="1"/>
</dbReference>
<feature type="binding site" evidence="6">
    <location>
        <position position="45"/>
    </location>
    <ligand>
        <name>ATP</name>
        <dbReference type="ChEBI" id="CHEBI:30616"/>
    </ligand>
</feature>
<dbReference type="InterPro" id="IPR011009">
    <property type="entry name" value="Kinase-like_dom_sf"/>
</dbReference>
<feature type="compositionally biased region" description="Polar residues" evidence="8">
    <location>
        <begin position="312"/>
        <end position="324"/>
    </location>
</feature>
<dbReference type="SMART" id="SM00220">
    <property type="entry name" value="S_TKc"/>
    <property type="match status" value="1"/>
</dbReference>
<dbReference type="Pfam" id="PF00069">
    <property type="entry name" value="Pkinase"/>
    <property type="match status" value="1"/>
</dbReference>
<keyword evidence="5 6" id="KW-0067">ATP-binding</keyword>
<evidence type="ECO:0000259" key="9">
    <source>
        <dbReference type="PROSITE" id="PS50011"/>
    </source>
</evidence>
<reference evidence="10" key="1">
    <citation type="submission" date="2021-05" db="EMBL/GenBank/DDBJ databases">
        <title>The genome of the haptophyte Pavlova lutheri (Diacronema luteri, Pavlovales) - a model for lipid biosynthesis in eukaryotic algae.</title>
        <authorList>
            <person name="Hulatt C.J."/>
            <person name="Posewitz M.C."/>
        </authorList>
    </citation>
    <scope>NUCLEOTIDE SEQUENCE</scope>
    <source>
        <strain evidence="10">NIVA-4/92</strain>
    </source>
</reference>
<gene>
    <name evidence="10" type="ORF">KFE25_010586</name>
</gene>
<keyword evidence="2" id="KW-0808">Transferase</keyword>
<evidence type="ECO:0000256" key="4">
    <source>
        <dbReference type="ARBA" id="ARBA00022777"/>
    </source>
</evidence>
<evidence type="ECO:0000256" key="1">
    <source>
        <dbReference type="ARBA" id="ARBA00022527"/>
    </source>
</evidence>
<evidence type="ECO:0000313" key="10">
    <source>
        <dbReference type="EMBL" id="KAG8461399.1"/>
    </source>
</evidence>
<evidence type="ECO:0000256" key="2">
    <source>
        <dbReference type="ARBA" id="ARBA00022679"/>
    </source>
</evidence>
<dbReference type="InterPro" id="IPR008271">
    <property type="entry name" value="Ser/Thr_kinase_AS"/>
</dbReference>
<comment type="similarity">
    <text evidence="7">Belongs to the protein kinase superfamily.</text>
</comment>
<keyword evidence="3 6" id="KW-0547">Nucleotide-binding</keyword>
<keyword evidence="4" id="KW-0418">Kinase</keyword>
<dbReference type="InterPro" id="IPR000719">
    <property type="entry name" value="Prot_kinase_dom"/>
</dbReference>
<feature type="compositionally biased region" description="Low complexity" evidence="8">
    <location>
        <begin position="416"/>
        <end position="441"/>
    </location>
</feature>
<organism evidence="10 11">
    <name type="scientific">Diacronema lutheri</name>
    <name type="common">Unicellular marine alga</name>
    <name type="synonym">Monochrysis lutheri</name>
    <dbReference type="NCBI Taxonomy" id="2081491"/>
    <lineage>
        <taxon>Eukaryota</taxon>
        <taxon>Haptista</taxon>
        <taxon>Haptophyta</taxon>
        <taxon>Pavlovophyceae</taxon>
        <taxon>Pavlovales</taxon>
        <taxon>Pavlovaceae</taxon>
        <taxon>Diacronema</taxon>
    </lineage>
</organism>
<feature type="region of interest" description="Disordered" evidence="8">
    <location>
        <begin position="465"/>
        <end position="491"/>
    </location>
</feature>
<sequence>MVWCCGARAPRLEDEYELGAVLGEGRFAVVRHCTERATGDHYACKQILKEAGTVDDELRAEVEILRKVGVHPNIIYLHAVFETREHLNLVMELATGGELFERISKRGFYTERDAADVVMQLTKALHFMHEHGVTHRDLKPENLLYTDSSEGAQIRVTDFGLANLSKAGSPDELMRTAVGSPTYVAPEILANKGYGKEVDIWSLGIILYILLCGYPPFADSDMRALFRKIQAGQFEFASPHWTPISNHAKDVVRAMLQLDPRARITPAELLQNPWVRQETAPTEHLHGTVQNIQKMARNWRLRKAARAVIATQRMSRSANERQTLSSAIASSSKKISHAARASTSRVSSVLRRTLSMKGSTDGGQLGLTRMSSNGLARTDTNASSNAAPRGPRVDSSHNVASTPSASPERAVPGRVATELSTASALSSEPTARARGADAAGAQQTSTPLKATIAAEPLAVPSVLASEAYERPTAKTPAHTGVDGATPPPPAP</sequence>
<keyword evidence="11" id="KW-1185">Reference proteome</keyword>
<feature type="compositionally biased region" description="Polar residues" evidence="8">
    <location>
        <begin position="369"/>
        <end position="386"/>
    </location>
</feature>
<dbReference type="AlphaFoldDB" id="A0A8J5XBZ6"/>
<dbReference type="PROSITE" id="PS50011">
    <property type="entry name" value="PROTEIN_KINASE_DOM"/>
    <property type="match status" value="1"/>
</dbReference>
<dbReference type="InterPro" id="IPR050205">
    <property type="entry name" value="CDPK_Ser/Thr_kinases"/>
</dbReference>
<keyword evidence="1 7" id="KW-0723">Serine/threonine-protein kinase</keyword>
<dbReference type="FunFam" id="1.10.510.10:FF:000571">
    <property type="entry name" value="Maternal embryonic leucine zipper kinase"/>
    <property type="match status" value="1"/>
</dbReference>
<dbReference type="GO" id="GO:0004674">
    <property type="term" value="F:protein serine/threonine kinase activity"/>
    <property type="evidence" value="ECO:0007669"/>
    <property type="project" value="UniProtKB-KW"/>
</dbReference>
<feature type="compositionally biased region" description="Polar residues" evidence="8">
    <location>
        <begin position="396"/>
        <end position="405"/>
    </location>
</feature>